<evidence type="ECO:0000313" key="2">
    <source>
        <dbReference type="Proteomes" id="UP001148737"/>
    </source>
</evidence>
<dbReference type="EMBL" id="JANAKD010001503">
    <property type="protein sequence ID" value="KAJ3478791.1"/>
    <property type="molecule type" value="Genomic_DNA"/>
</dbReference>
<dbReference type="Proteomes" id="UP001148737">
    <property type="component" value="Unassembled WGS sequence"/>
</dbReference>
<evidence type="ECO:0000313" key="1">
    <source>
        <dbReference type="EMBL" id="KAJ3478791.1"/>
    </source>
</evidence>
<reference evidence="1" key="1">
    <citation type="submission" date="2022-07" db="EMBL/GenBank/DDBJ databases">
        <title>Genome Sequence of Lecanicillium saksenae.</title>
        <authorList>
            <person name="Buettner E."/>
        </authorList>
    </citation>
    <scope>NUCLEOTIDE SEQUENCE</scope>
    <source>
        <strain evidence="1">VT-O1</strain>
    </source>
</reference>
<keyword evidence="2" id="KW-1185">Reference proteome</keyword>
<organism evidence="1 2">
    <name type="scientific">Lecanicillium saksenae</name>
    <dbReference type="NCBI Taxonomy" id="468837"/>
    <lineage>
        <taxon>Eukaryota</taxon>
        <taxon>Fungi</taxon>
        <taxon>Dikarya</taxon>
        <taxon>Ascomycota</taxon>
        <taxon>Pezizomycotina</taxon>
        <taxon>Sordariomycetes</taxon>
        <taxon>Hypocreomycetidae</taxon>
        <taxon>Hypocreales</taxon>
        <taxon>Cordycipitaceae</taxon>
        <taxon>Lecanicillium</taxon>
    </lineage>
</organism>
<name>A0ACC1QMN0_9HYPO</name>
<comment type="caution">
    <text evidence="1">The sequence shown here is derived from an EMBL/GenBank/DDBJ whole genome shotgun (WGS) entry which is preliminary data.</text>
</comment>
<gene>
    <name evidence="1" type="ORF">NLG97_g8481</name>
</gene>
<protein>
    <submittedName>
        <fullName evidence="1">Uncharacterized protein</fullName>
    </submittedName>
</protein>
<proteinExistence type="predicted"/>
<accession>A0ACC1QMN0</accession>
<sequence length="790" mass="88356">MAIDQSSTPTTGARGRRHFPEGFHYEAQEKLLTGAAPVITRPFLPSSSPVRRRSTSATRNRQRHHRHQGKGRNPNANYYDVLAEGEDGIVSAFDAIDLETETQRIITKEKERMNTRTEVLRTFAESIATCARKFDHGYAHAVANDFTKSLLRHWNQFLHSGGSTGYSINPPEPELQTTKTTAIRPAADEQPPRAKAVSFADITKAAAHQTPGDVRIAPKRRQPVAASNYTDRRVLLRLKDGSSFFEKEPYQIGRAILEKLTLKTHDIQTISATNTGWSIVARNAEIQAKILETQEQWGPSVDLDIAEKQVTWYTYLIKDFPSELRSYDETILDFSETVSEEIVAQTGQTPVQWRRSSKPSPDPTKTTLVISFVKPIRGNFRLLSLGTYSFLLTKPKQLVQCQNCWQFHTPVRCIATRTCRTCGVTDRHHDTESCKATPRCANCHGPHYADNEKCYARPKKVGDTHHKLSRSQRIHARKLGANDYERQNMENIIQSSSSPPTQSTEIAMADGVPEVYTDIMPIAAEDADGNNATPPQAENPPAEGSEEIIDEVMGGTEEEYPWNSGNDTEGDFEVATTREPLEQQHQAPRGMETAESEEAAEEDEQTREDEAAEDEEAAKDSDEAETEEEAEEERHDDDKDKDSGNDDCEADVCDNSTEEEAQPRQNDGSEMKNTRGSFGDAVTVQQLQPSRTSRTTTARPSTTTRKPVATYGRTTRPMTAVKKRFLTTYSMGKIIPSDNTNPSSDPPTADMIQVRTSPTHSPPSSPPQEARRREQSPAKRQRNDTLRANE</sequence>